<evidence type="ECO:0000256" key="1">
    <source>
        <dbReference type="ARBA" id="ARBA00004141"/>
    </source>
</evidence>
<dbReference type="AlphaFoldDB" id="A0A183TG11"/>
<evidence type="ECO:0000256" key="6">
    <source>
        <dbReference type="RuleBase" id="RU280814"/>
    </source>
</evidence>
<proteinExistence type="inferred from homology"/>
<organism evidence="8">
    <name type="scientific">Schistocephalus solidus</name>
    <name type="common">Tapeworm</name>
    <dbReference type="NCBI Taxonomy" id="70667"/>
    <lineage>
        <taxon>Eukaryota</taxon>
        <taxon>Metazoa</taxon>
        <taxon>Spiralia</taxon>
        <taxon>Lophotrochozoa</taxon>
        <taxon>Platyhelminthes</taxon>
        <taxon>Cestoda</taxon>
        <taxon>Eucestoda</taxon>
        <taxon>Diphyllobothriidea</taxon>
        <taxon>Diphyllobothriidae</taxon>
        <taxon>Schistocephalus</taxon>
    </lineage>
</organism>
<evidence type="ECO:0000256" key="3">
    <source>
        <dbReference type="ARBA" id="ARBA00022692"/>
    </source>
</evidence>
<feature type="transmembrane region" description="Helical" evidence="6">
    <location>
        <begin position="104"/>
        <end position="126"/>
    </location>
</feature>
<dbReference type="GO" id="GO:0005886">
    <property type="term" value="C:plasma membrane"/>
    <property type="evidence" value="ECO:0007669"/>
    <property type="project" value="TreeGrafter"/>
</dbReference>
<feature type="domain" description="Anoctamin transmembrane" evidence="7">
    <location>
        <begin position="1"/>
        <end position="501"/>
    </location>
</feature>
<feature type="transmembrane region" description="Helical" evidence="6">
    <location>
        <begin position="503"/>
        <end position="525"/>
    </location>
</feature>
<protein>
    <recommendedName>
        <fullName evidence="6">Anoctamin</fullName>
    </recommendedName>
</protein>
<evidence type="ECO:0000256" key="4">
    <source>
        <dbReference type="ARBA" id="ARBA00022989"/>
    </source>
</evidence>
<sequence>LEAWKRKCAKLSHRWDVFDYEREEETIRPQYARLCTECRPNVVTQKVEPYFPRSIQRTRILIGVITSLLLLSLVIVFMIAVIIYRCLVTIPLFRHPALRSQASIFANMTGACINLVLIMILGRLYQTLAYKMTQWEMHETQSAFDKYLTIKVFLFEFVNYYASIFYIAFFKGRLADPPFIHRYLILHPSHPNRLYVGHPSSRFTDSSPCLLAKKLSCQVSRGLISSAKFVGHPGAFATFLGLRNEACSTGGCLVELAQDLLVFMVGKQIVNNCQEILFPIVASWFHRKKSGLVMAKSSDAESGNLVQKQYMDDYRLFKNAGLFEEYIEMVIQFGFITLFVAAFPLAPLFALCNNWLEIRIDAQKLVCATRRPLAQRARSIGIWFSLTEVIVGISIITNGLLIAFTSEFLQKILYAYDVNPDLTGYTNFTLVAAPQNMTRLPCMYQDFRTAEGDYTEFYWKLLVVRLTFVILFEHAAFFIARLLDLLIPDIPKSLDIQLRRERFVAKQALACVRPLLFSYLFLIIIRTL</sequence>
<feature type="transmembrane region" description="Helical" evidence="6">
    <location>
        <begin position="329"/>
        <end position="351"/>
    </location>
</feature>
<accession>A0A183TG11</accession>
<dbReference type="GO" id="GO:0005254">
    <property type="term" value="F:chloride channel activity"/>
    <property type="evidence" value="ECO:0007669"/>
    <property type="project" value="TreeGrafter"/>
</dbReference>
<evidence type="ECO:0000256" key="2">
    <source>
        <dbReference type="ARBA" id="ARBA00009671"/>
    </source>
</evidence>
<name>A0A183TG11_SCHSO</name>
<comment type="caution">
    <text evidence="6">Lacks conserved residue(s) required for the propagation of feature annotation.</text>
</comment>
<evidence type="ECO:0000313" key="8">
    <source>
        <dbReference type="WBParaSite" id="SSLN_0001598601-mRNA-1"/>
    </source>
</evidence>
<comment type="similarity">
    <text evidence="2 6">Belongs to the anoctamin family.</text>
</comment>
<feature type="transmembrane region" description="Helical" evidence="6">
    <location>
        <begin position="147"/>
        <end position="169"/>
    </location>
</feature>
<feature type="transmembrane region" description="Helical" evidence="6">
    <location>
        <begin position="380"/>
        <end position="404"/>
    </location>
</feature>
<feature type="transmembrane region" description="Helical" evidence="6">
    <location>
        <begin position="60"/>
        <end position="84"/>
    </location>
</feature>
<dbReference type="WBParaSite" id="SSLN_0001598601-mRNA-1">
    <property type="protein sequence ID" value="SSLN_0001598601-mRNA-1"/>
    <property type="gene ID" value="SSLN_0001598601"/>
</dbReference>
<dbReference type="Pfam" id="PF04547">
    <property type="entry name" value="Anoctamin"/>
    <property type="match status" value="1"/>
</dbReference>
<keyword evidence="5 6" id="KW-0472">Membrane</keyword>
<dbReference type="InterPro" id="IPR007632">
    <property type="entry name" value="Anoctamin"/>
</dbReference>
<keyword evidence="3 6" id="KW-0812">Transmembrane</keyword>
<dbReference type="PANTHER" id="PTHR12308:SF84">
    <property type="entry name" value="ANOCTAMIN"/>
    <property type="match status" value="1"/>
</dbReference>
<feature type="transmembrane region" description="Helical" evidence="6">
    <location>
        <begin position="462"/>
        <end position="483"/>
    </location>
</feature>
<reference evidence="8" key="1">
    <citation type="submission" date="2016-06" db="UniProtKB">
        <authorList>
            <consortium name="WormBaseParasite"/>
        </authorList>
    </citation>
    <scope>IDENTIFICATION</scope>
</reference>
<dbReference type="InterPro" id="IPR049452">
    <property type="entry name" value="Anoctamin_TM"/>
</dbReference>
<comment type="subcellular location">
    <subcellularLocation>
        <location evidence="1 6">Membrane</location>
        <topology evidence="1 6">Multi-pass membrane protein</topology>
    </subcellularLocation>
</comment>
<evidence type="ECO:0000256" key="5">
    <source>
        <dbReference type="ARBA" id="ARBA00023136"/>
    </source>
</evidence>
<evidence type="ECO:0000259" key="7">
    <source>
        <dbReference type="Pfam" id="PF04547"/>
    </source>
</evidence>
<dbReference type="PANTHER" id="PTHR12308">
    <property type="entry name" value="ANOCTAMIN"/>
    <property type="match status" value="1"/>
</dbReference>
<keyword evidence="4 6" id="KW-1133">Transmembrane helix</keyword>